<dbReference type="Gene3D" id="1.10.10.2840">
    <property type="entry name" value="PucR C-terminal helix-turn-helix domain"/>
    <property type="match status" value="1"/>
</dbReference>
<accession>A0AAN0YLJ6</accession>
<dbReference type="PANTHER" id="PTHR33744:SF15">
    <property type="entry name" value="CARBOHYDRATE DIACID REGULATOR"/>
    <property type="match status" value="1"/>
</dbReference>
<name>A0AAN0YLJ6_PARTM</name>
<dbReference type="Pfam" id="PF13556">
    <property type="entry name" value="HTH_30"/>
    <property type="match status" value="1"/>
</dbReference>
<reference evidence="4" key="1">
    <citation type="journal article" date="2016" name="Genome Announc.">
        <title>Complete Genome Sequence of Geobacillus thermoglucosidasius NCIMB 11955, the Progenitor of a Bioethanol Production Strain.</title>
        <authorList>
            <person name="Sheng L."/>
            <person name="Zhang Y."/>
            <person name="Minton N.P."/>
        </authorList>
    </citation>
    <scope>NUCLEOTIDE SEQUENCE [LARGE SCALE GENOMIC DNA]</scope>
    <source>
        <strain evidence="4">NCIMB 11955</strain>
    </source>
</reference>
<gene>
    <name evidence="3" type="ORF">BCV53_04040</name>
</gene>
<organism evidence="3 4">
    <name type="scientific">Parageobacillus thermoglucosidasius</name>
    <name type="common">Geobacillus thermoglucosidasius</name>
    <dbReference type="NCBI Taxonomy" id="1426"/>
    <lineage>
        <taxon>Bacteria</taxon>
        <taxon>Bacillati</taxon>
        <taxon>Bacillota</taxon>
        <taxon>Bacilli</taxon>
        <taxon>Bacillales</taxon>
        <taxon>Anoxybacillaceae</taxon>
        <taxon>Parageobacillus</taxon>
    </lineage>
</organism>
<feature type="domain" description="Putative sugar diacid recognition" evidence="1">
    <location>
        <begin position="4"/>
        <end position="132"/>
    </location>
</feature>
<dbReference type="KEGG" id="ptl:AOT13_04025"/>
<dbReference type="InterPro" id="IPR042070">
    <property type="entry name" value="PucR_C-HTH_sf"/>
</dbReference>
<evidence type="ECO:0000259" key="1">
    <source>
        <dbReference type="Pfam" id="PF05651"/>
    </source>
</evidence>
<dbReference type="InterPro" id="IPR025736">
    <property type="entry name" value="PucR_C-HTH_dom"/>
</dbReference>
<dbReference type="InterPro" id="IPR008599">
    <property type="entry name" value="Diacid_rec"/>
</dbReference>
<evidence type="ECO:0000259" key="2">
    <source>
        <dbReference type="Pfam" id="PF13556"/>
    </source>
</evidence>
<dbReference type="InterPro" id="IPR051448">
    <property type="entry name" value="CdaR-like_regulators"/>
</dbReference>
<dbReference type="EMBL" id="CP016622">
    <property type="protein sequence ID" value="ANZ29345.1"/>
    <property type="molecule type" value="Genomic_DNA"/>
</dbReference>
<protein>
    <recommendedName>
        <fullName evidence="5">Sugar diacid utilization regulator</fullName>
    </recommendedName>
</protein>
<evidence type="ECO:0008006" key="5">
    <source>
        <dbReference type="Google" id="ProtNLM"/>
    </source>
</evidence>
<feature type="domain" description="PucR C-terminal helix-turn-helix" evidence="2">
    <location>
        <begin position="283"/>
        <end position="335"/>
    </location>
</feature>
<evidence type="ECO:0000313" key="3">
    <source>
        <dbReference type="EMBL" id="ANZ29345.1"/>
    </source>
</evidence>
<dbReference type="Pfam" id="PF05651">
    <property type="entry name" value="Diacid_rec"/>
    <property type="match status" value="1"/>
</dbReference>
<dbReference type="AlphaFoldDB" id="A0AAN0YLJ6"/>
<dbReference type="Proteomes" id="UP000093052">
    <property type="component" value="Chromosome"/>
</dbReference>
<evidence type="ECO:0000313" key="4">
    <source>
        <dbReference type="Proteomes" id="UP000093052"/>
    </source>
</evidence>
<sequence>MYRLSKKQAQMIVDKMMEDIPYNINIMNEKGIIIGSGDPKRIGTLHKGAVEAIKKLKMVTIYEDNKNEKKGTNEPIIIDNQVVGVIGITGEPEEVKPFCKIVKTTVSLLIEQGIALKKIESEGKKRTAFLKKLLDEKHHYSSKMIEEAKEYQLDLNRKTTVLYVKNLNEKYEIASIILKYPSFFEEDHLILMLHDTKDIHTCIESLLAENKNVTIGIGNHLTNIATSYNQAKRSVFIVEKLSLPKRVIFYNEVAFLVKLSELDLDDLWKEKHIKKNIENDGELLKTLKRYIVNNCNSNLTAQDLNIHRNTLQYRLNKIKEITGKDPKNILELFELICYLLNKN</sequence>
<dbReference type="PANTHER" id="PTHR33744">
    <property type="entry name" value="CARBOHYDRATE DIACID REGULATOR"/>
    <property type="match status" value="1"/>
</dbReference>
<keyword evidence="4" id="KW-1185">Reference proteome</keyword>
<proteinExistence type="predicted"/>